<dbReference type="Gene3D" id="3.40.50.300">
    <property type="entry name" value="P-loop containing nucleotide triphosphate hydrolases"/>
    <property type="match status" value="1"/>
</dbReference>
<evidence type="ECO:0000313" key="2">
    <source>
        <dbReference type="EMBL" id="QEN06427.1"/>
    </source>
</evidence>
<dbReference type="SUPFAM" id="SSF52540">
    <property type="entry name" value="P-loop containing nucleoside triphosphate hydrolases"/>
    <property type="match status" value="1"/>
</dbReference>
<protein>
    <recommendedName>
        <fullName evidence="1">AAA domain-containing protein</fullName>
    </recommendedName>
</protein>
<name>A0A5C1QG67_9SPIO</name>
<dbReference type="PANTHER" id="PTHR13696">
    <property type="entry name" value="P-LOOP CONTAINING NUCLEOSIDE TRIPHOSPHATE HYDROLASE"/>
    <property type="match status" value="1"/>
</dbReference>
<dbReference type="KEGG" id="sper:EW093_17110"/>
<dbReference type="OrthoDB" id="306833at2"/>
<proteinExistence type="predicted"/>
<sequence length="305" mass="34686">MGLVNVKDASAYTGLAETTIRKYISEGRVNAQIEESSNTYLLDKREIMLQVPSVLCVFNQKGGPGKTSTSITLADYYEKKGYTTLVVDLDPQMNTSKTFFDYQTLAESKSLYNFFEDNTPVNKLVLKYNDYIDVIPSSLKLMTKKRDYDIDDLDKFVKSFYSTFKKYNVVILDCCPDVNSLSKFGLLSANHVIIPFVPEPFNYDGVKDAIGTVNQVKKYSEYFKSLKVLINAHEQRSIRIQEEYITMAKDELKDYLVEGSIPNFVGIKERPLTDNLFNQYTSSNNAIEKILAVFDAIDKSIYEGA</sequence>
<dbReference type="Pfam" id="PF13614">
    <property type="entry name" value="AAA_31"/>
    <property type="match status" value="1"/>
</dbReference>
<dbReference type="EMBL" id="CP035808">
    <property type="protein sequence ID" value="QEN06427.1"/>
    <property type="molecule type" value="Genomic_DNA"/>
</dbReference>
<keyword evidence="3" id="KW-1185">Reference proteome</keyword>
<organism evidence="2 3">
    <name type="scientific">Thiospirochaeta perfilievii</name>
    <dbReference type="NCBI Taxonomy" id="252967"/>
    <lineage>
        <taxon>Bacteria</taxon>
        <taxon>Pseudomonadati</taxon>
        <taxon>Spirochaetota</taxon>
        <taxon>Spirochaetia</taxon>
        <taxon>Spirochaetales</taxon>
        <taxon>Spirochaetaceae</taxon>
        <taxon>Thiospirochaeta</taxon>
    </lineage>
</organism>
<dbReference type="PANTHER" id="PTHR13696:SF52">
    <property type="entry name" value="PARA FAMILY PROTEIN CT_582"/>
    <property type="match status" value="1"/>
</dbReference>
<evidence type="ECO:0000313" key="3">
    <source>
        <dbReference type="Proteomes" id="UP000323824"/>
    </source>
</evidence>
<dbReference type="CDD" id="cd02042">
    <property type="entry name" value="ParAB_family"/>
    <property type="match status" value="1"/>
</dbReference>
<dbReference type="InterPro" id="IPR027417">
    <property type="entry name" value="P-loop_NTPase"/>
</dbReference>
<gene>
    <name evidence="2" type="ORF">EW093_17110</name>
</gene>
<dbReference type="Proteomes" id="UP000323824">
    <property type="component" value="Plasmid pSpe"/>
</dbReference>
<dbReference type="AlphaFoldDB" id="A0A5C1QG67"/>
<dbReference type="RefSeq" id="WP_149569652.1">
    <property type="nucleotide sequence ID" value="NZ_CP035808.1"/>
</dbReference>
<evidence type="ECO:0000259" key="1">
    <source>
        <dbReference type="Pfam" id="PF13614"/>
    </source>
</evidence>
<reference evidence="2 3" key="2">
    <citation type="submission" date="2019-09" db="EMBL/GenBank/DDBJ databases">
        <title>Complete Genome Sequence and Methylome Analysis of free living Spirochaetas.</title>
        <authorList>
            <person name="Leshcheva N."/>
            <person name="Mikheeva N."/>
        </authorList>
    </citation>
    <scope>NUCLEOTIDE SEQUENCE [LARGE SCALE GENOMIC DNA]</scope>
    <source>
        <strain evidence="2 3">P</strain>
        <plasmid evidence="3">pspe</plasmid>
    </source>
</reference>
<dbReference type="InterPro" id="IPR050678">
    <property type="entry name" value="DNA_Partitioning_ATPase"/>
</dbReference>
<accession>A0A5C1QG67</accession>
<feature type="domain" description="AAA" evidence="1">
    <location>
        <begin position="54"/>
        <end position="219"/>
    </location>
</feature>
<keyword evidence="2" id="KW-0614">Plasmid</keyword>
<dbReference type="InterPro" id="IPR025669">
    <property type="entry name" value="AAA_dom"/>
</dbReference>
<reference evidence="2 3" key="1">
    <citation type="submission" date="2019-02" db="EMBL/GenBank/DDBJ databases">
        <authorList>
            <person name="Fomenkov A."/>
            <person name="Dubinina G."/>
            <person name="Grabovich M."/>
            <person name="Vincze T."/>
            <person name="Roberts R.J."/>
        </authorList>
    </citation>
    <scope>NUCLEOTIDE SEQUENCE [LARGE SCALE GENOMIC DNA]</scope>
    <source>
        <strain evidence="2 3">P</strain>
        <plasmid evidence="3">pspe</plasmid>
    </source>
</reference>
<geneLocation type="plasmid" evidence="3">
    <name>pspe</name>
</geneLocation>